<sequence length="71" mass="7969">MNIPVLSLEWNAEVDHGIVKANSASFVSTLFSRGAIYQVGFPITQFFIWGDDVEFTQRMAKAGFSNYFVSD</sequence>
<name>A0AAN1UJR7_9LACO</name>
<dbReference type="KEGG" id="larg:LPA65_16305"/>
<protein>
    <submittedName>
        <fullName evidence="1">Uncharacterized protein</fullName>
    </submittedName>
</protein>
<keyword evidence="1" id="KW-0614">Plasmid</keyword>
<dbReference type="InterPro" id="IPR029044">
    <property type="entry name" value="Nucleotide-diphossugar_trans"/>
</dbReference>
<dbReference type="Proteomes" id="UP000281644">
    <property type="component" value="Plasmid unnamed4"/>
</dbReference>
<evidence type="ECO:0000313" key="1">
    <source>
        <dbReference type="EMBL" id="AYJ37262.1"/>
    </source>
</evidence>
<accession>A0AAN1UJR7</accession>
<dbReference type="EMBL" id="CP032755">
    <property type="protein sequence ID" value="AYJ37262.1"/>
    <property type="molecule type" value="Genomic_DNA"/>
</dbReference>
<reference evidence="1 2" key="1">
    <citation type="submission" date="2018-10" db="EMBL/GenBank/DDBJ databases">
        <title>Genome sequencing of Lactobacillus species.</title>
        <authorList>
            <person name="Baek C."/>
            <person name="Yi H."/>
        </authorList>
    </citation>
    <scope>NUCLEOTIDE SEQUENCE [LARGE SCALE GENOMIC DNA]</scope>
    <source>
        <strain evidence="1 2">DSM 16365</strain>
        <plasmid evidence="1 2">unnamed4</plasmid>
    </source>
</reference>
<evidence type="ECO:0000313" key="2">
    <source>
        <dbReference type="Proteomes" id="UP000281644"/>
    </source>
</evidence>
<gene>
    <name evidence="1" type="ORF">LPA65_16305</name>
</gene>
<geneLocation type="plasmid" evidence="1 2">
    <name>unnamed4</name>
</geneLocation>
<organism evidence="1 2">
    <name type="scientific">Lactiplantibacillus argentoratensis</name>
    <dbReference type="NCBI Taxonomy" id="271881"/>
    <lineage>
        <taxon>Bacteria</taxon>
        <taxon>Bacillati</taxon>
        <taxon>Bacillota</taxon>
        <taxon>Bacilli</taxon>
        <taxon>Lactobacillales</taxon>
        <taxon>Lactobacillaceae</taxon>
        <taxon>Lactiplantibacillus</taxon>
    </lineage>
</organism>
<proteinExistence type="predicted"/>
<dbReference type="SUPFAM" id="SSF53448">
    <property type="entry name" value="Nucleotide-diphospho-sugar transferases"/>
    <property type="match status" value="1"/>
</dbReference>
<dbReference type="AlphaFoldDB" id="A0AAN1UJR7"/>